<dbReference type="GO" id="GO:0008195">
    <property type="term" value="F:phosphatidate phosphatase activity"/>
    <property type="evidence" value="ECO:0007669"/>
    <property type="project" value="InterPro"/>
</dbReference>
<evidence type="ECO:0000313" key="3">
    <source>
        <dbReference type="EMBL" id="ORZ20920.1"/>
    </source>
</evidence>
<comment type="caution">
    <text evidence="3">The sequence shown here is derived from an EMBL/GenBank/DDBJ whole genome shotgun (WGS) entry which is preliminary data.</text>
</comment>
<dbReference type="InterPro" id="IPR052935">
    <property type="entry name" value="Mg2+_PAP"/>
</dbReference>
<feature type="compositionally biased region" description="Low complexity" evidence="1">
    <location>
        <begin position="165"/>
        <end position="179"/>
    </location>
</feature>
<feature type="compositionally biased region" description="Basic and acidic residues" evidence="1">
    <location>
        <begin position="483"/>
        <end position="495"/>
    </location>
</feature>
<evidence type="ECO:0000313" key="4">
    <source>
        <dbReference type="Proteomes" id="UP000193648"/>
    </source>
</evidence>
<dbReference type="EMBL" id="MCFF01000012">
    <property type="protein sequence ID" value="ORZ20920.1"/>
    <property type="molecule type" value="Genomic_DNA"/>
</dbReference>
<proteinExistence type="predicted"/>
<protein>
    <recommendedName>
        <fullName evidence="2">Phosphatidate phosphatase APP1 catalytic domain-containing protein</fullName>
    </recommendedName>
</protein>
<dbReference type="Pfam" id="PF09949">
    <property type="entry name" value="APP1_cat"/>
    <property type="match status" value="1"/>
</dbReference>
<feature type="domain" description="Phosphatidate phosphatase APP1 catalytic" evidence="2">
    <location>
        <begin position="287"/>
        <end position="434"/>
    </location>
</feature>
<dbReference type="STRING" id="64571.A0A1Y2GS02"/>
<dbReference type="Proteomes" id="UP000193648">
    <property type="component" value="Unassembled WGS sequence"/>
</dbReference>
<dbReference type="GO" id="GO:0030479">
    <property type="term" value="C:actin cortical patch"/>
    <property type="evidence" value="ECO:0007669"/>
    <property type="project" value="TreeGrafter"/>
</dbReference>
<dbReference type="InterPro" id="IPR036412">
    <property type="entry name" value="HAD-like_sf"/>
</dbReference>
<organism evidence="3 4">
    <name type="scientific">Lobosporangium transversale</name>
    <dbReference type="NCBI Taxonomy" id="64571"/>
    <lineage>
        <taxon>Eukaryota</taxon>
        <taxon>Fungi</taxon>
        <taxon>Fungi incertae sedis</taxon>
        <taxon>Mucoromycota</taxon>
        <taxon>Mortierellomycotina</taxon>
        <taxon>Mortierellomycetes</taxon>
        <taxon>Mortierellales</taxon>
        <taxon>Mortierellaceae</taxon>
        <taxon>Lobosporangium</taxon>
    </lineage>
</organism>
<feature type="region of interest" description="Disordered" evidence="1">
    <location>
        <begin position="525"/>
        <end position="546"/>
    </location>
</feature>
<keyword evidence="4" id="KW-1185">Reference proteome</keyword>
<reference evidence="3 4" key="1">
    <citation type="submission" date="2016-07" db="EMBL/GenBank/DDBJ databases">
        <title>Pervasive Adenine N6-methylation of Active Genes in Fungi.</title>
        <authorList>
            <consortium name="DOE Joint Genome Institute"/>
            <person name="Mondo S.J."/>
            <person name="Dannebaum R.O."/>
            <person name="Kuo R.C."/>
            <person name="Labutti K."/>
            <person name="Haridas S."/>
            <person name="Kuo A."/>
            <person name="Salamov A."/>
            <person name="Ahrendt S.R."/>
            <person name="Lipzen A."/>
            <person name="Sullivan W."/>
            <person name="Andreopoulos W.B."/>
            <person name="Clum A."/>
            <person name="Lindquist E."/>
            <person name="Daum C."/>
            <person name="Ramamoorthy G.K."/>
            <person name="Gryganskyi A."/>
            <person name="Culley D."/>
            <person name="Magnuson J.K."/>
            <person name="James T.Y."/>
            <person name="O'Malley M.A."/>
            <person name="Stajich J.E."/>
            <person name="Spatafora J.W."/>
            <person name="Visel A."/>
            <person name="Grigoriev I.V."/>
        </authorList>
    </citation>
    <scope>NUCLEOTIDE SEQUENCE [LARGE SCALE GENOMIC DNA]</scope>
    <source>
        <strain evidence="3 4">NRRL 3116</strain>
    </source>
</reference>
<gene>
    <name evidence="3" type="ORF">BCR41DRAFT_369521</name>
</gene>
<dbReference type="InterPro" id="IPR019236">
    <property type="entry name" value="APP1_cat"/>
</dbReference>
<evidence type="ECO:0000259" key="2">
    <source>
        <dbReference type="Pfam" id="PF09949"/>
    </source>
</evidence>
<name>A0A1Y2GS02_9FUNG</name>
<dbReference type="AlphaFoldDB" id="A0A1Y2GS02"/>
<feature type="region of interest" description="Disordered" evidence="1">
    <location>
        <begin position="468"/>
        <end position="511"/>
    </location>
</feature>
<dbReference type="SUPFAM" id="SSF56784">
    <property type="entry name" value="HAD-like"/>
    <property type="match status" value="1"/>
</dbReference>
<feature type="compositionally biased region" description="Basic and acidic residues" evidence="1">
    <location>
        <begin position="39"/>
        <end position="73"/>
    </location>
</feature>
<dbReference type="PANTHER" id="PTHR28208">
    <property type="entry name" value="PHOSPHATIDATE PHOSPHATASE APP1"/>
    <property type="match status" value="1"/>
</dbReference>
<feature type="compositionally biased region" description="Low complexity" evidence="1">
    <location>
        <begin position="79"/>
        <end position="109"/>
    </location>
</feature>
<feature type="compositionally biased region" description="Acidic residues" evidence="1">
    <location>
        <begin position="619"/>
        <end position="631"/>
    </location>
</feature>
<dbReference type="GeneID" id="33568310"/>
<feature type="region of interest" description="Disordered" evidence="1">
    <location>
        <begin position="619"/>
        <end position="673"/>
    </location>
</feature>
<dbReference type="PANTHER" id="PTHR28208:SF3">
    <property type="entry name" value="PHOSPHATIDATE PHOSPHATASE APP1"/>
    <property type="match status" value="1"/>
</dbReference>
<sequence>MELAGDHKSKDETVDVLLKELKTPAGALAAAEAAEEKAQLRKSLEENREGYIKNDRSNVHREGSGFEKLDRAVNKINQTPSKGSSSSTASSTNPAATTASGANGNNSSPYIPKDGTPLTRATSPESTEESITGRLTGFMKDTYKRYKPVVMAQVNNGTNYARNRSSTGSSSISSKSSGSDIEKPRSQPGVNGAGTDASILPGASTTYEEDLGYGIFPTVKISSRPGGHFDGTLRVSYKDVQLHRMNSKKGKAFRPGDHPRFLKLRAHHPDMASEPQGIANLIDPEGVSVISDIDDTIKETNIAAGAKIVLQNTFLNEMQDVPGMANVYKEWWKQGVAIHYVSNSPWQLIPSLLDFFHTHKFPPGSAHLRLHDSVLKSYFMSPGEHKRRAISEILTDFPDRKFILIGDSGEIDLEIYTELARNFQGQIFKIFIRNITTARLQEMNAESTADSIIGPDFFTQQGGAGVVNSLKANDTPSDLPTDDIGRASSRTDGDASKSSSRQSVETALGKGETTISDAIAANTTTSVATDRAGSKASEKTATGDGLTDKAILDEEPMPGAPVCHEPAVTKSPLELWADRVEECRKYLPEDMLTIFEDAQALGKCSLVKEKIRYYRDAFTLDEDDENEDEDDGNVKGDKANKSKNEDMGKEDRDNNELPQPQPQNRKIEKLIDV</sequence>
<feature type="region of interest" description="Disordered" evidence="1">
    <location>
        <begin position="157"/>
        <end position="201"/>
    </location>
</feature>
<dbReference type="InParanoid" id="A0A1Y2GS02"/>
<dbReference type="RefSeq" id="XP_021882829.1">
    <property type="nucleotide sequence ID" value="XM_022026467.1"/>
</dbReference>
<feature type="region of interest" description="Disordered" evidence="1">
    <location>
        <begin position="39"/>
        <end position="134"/>
    </location>
</feature>
<dbReference type="OrthoDB" id="2117591at2759"/>
<feature type="compositionally biased region" description="Polar residues" evidence="1">
    <location>
        <begin position="496"/>
        <end position="505"/>
    </location>
</feature>
<feature type="compositionally biased region" description="Basic and acidic residues" evidence="1">
    <location>
        <begin position="632"/>
        <end position="655"/>
    </location>
</feature>
<accession>A0A1Y2GS02</accession>
<evidence type="ECO:0000256" key="1">
    <source>
        <dbReference type="SAM" id="MobiDB-lite"/>
    </source>
</evidence>